<evidence type="ECO:0000256" key="2">
    <source>
        <dbReference type="SAM" id="Phobius"/>
    </source>
</evidence>
<accession>A0AAD4PNG8</accession>
<keyword evidence="2" id="KW-1133">Transmembrane helix</keyword>
<reference evidence="3" key="1">
    <citation type="journal article" date="2021" name="Mol. Ecol. Resour.">
        <title>Phylogenomic analyses of the genus Drosophila reveals genomic signals of climate adaptation.</title>
        <authorList>
            <person name="Li F."/>
            <person name="Rane R.V."/>
            <person name="Luria V."/>
            <person name="Xiong Z."/>
            <person name="Chen J."/>
            <person name="Li Z."/>
            <person name="Catullo R.A."/>
            <person name="Griffin P.C."/>
            <person name="Schiffer M."/>
            <person name="Pearce S."/>
            <person name="Lee S.F."/>
            <person name="McElroy K."/>
            <person name="Stocker A."/>
            <person name="Shirriffs J."/>
            <person name="Cockerell F."/>
            <person name="Coppin C."/>
            <person name="Sgro C.M."/>
            <person name="Karger A."/>
            <person name="Cain J.W."/>
            <person name="Weber J.A."/>
            <person name="Santpere G."/>
            <person name="Kirschner M.W."/>
            <person name="Hoffmann A.A."/>
            <person name="Oakeshott J.G."/>
            <person name="Zhang G."/>
        </authorList>
    </citation>
    <scope>NUCLEOTIDE SEQUENCE</scope>
    <source>
        <strain evidence="3">BGI-SZ-2011g</strain>
    </source>
</reference>
<keyword evidence="1" id="KW-0175">Coiled coil</keyword>
<feature type="coiled-coil region" evidence="1">
    <location>
        <begin position="197"/>
        <end position="224"/>
    </location>
</feature>
<comment type="caution">
    <text evidence="3">The sequence shown here is derived from an EMBL/GenBank/DDBJ whole genome shotgun (WGS) entry which is preliminary data.</text>
</comment>
<dbReference type="Proteomes" id="UP001200034">
    <property type="component" value="Unassembled WGS sequence"/>
</dbReference>
<feature type="non-terminal residue" evidence="3">
    <location>
        <position position="273"/>
    </location>
</feature>
<dbReference type="AlphaFoldDB" id="A0AAD4PNG8"/>
<name>A0AAD4PNG8_9MUSC</name>
<evidence type="ECO:0000313" key="4">
    <source>
        <dbReference type="Proteomes" id="UP001200034"/>
    </source>
</evidence>
<organism evidence="3 4">
    <name type="scientific">Drosophila rubida</name>
    <dbReference type="NCBI Taxonomy" id="30044"/>
    <lineage>
        <taxon>Eukaryota</taxon>
        <taxon>Metazoa</taxon>
        <taxon>Ecdysozoa</taxon>
        <taxon>Arthropoda</taxon>
        <taxon>Hexapoda</taxon>
        <taxon>Insecta</taxon>
        <taxon>Pterygota</taxon>
        <taxon>Neoptera</taxon>
        <taxon>Endopterygota</taxon>
        <taxon>Diptera</taxon>
        <taxon>Brachycera</taxon>
        <taxon>Muscomorpha</taxon>
        <taxon>Ephydroidea</taxon>
        <taxon>Drosophilidae</taxon>
        <taxon>Drosophila</taxon>
    </lineage>
</organism>
<keyword evidence="4" id="KW-1185">Reference proteome</keyword>
<protein>
    <submittedName>
        <fullName evidence="3">Uncharacterized protein</fullName>
    </submittedName>
</protein>
<evidence type="ECO:0000256" key="1">
    <source>
        <dbReference type="SAM" id="Coils"/>
    </source>
</evidence>
<proteinExistence type="predicted"/>
<dbReference type="EMBL" id="JAJJHW010001127">
    <property type="protein sequence ID" value="KAH8377477.1"/>
    <property type="molecule type" value="Genomic_DNA"/>
</dbReference>
<sequence>TRSINYKMSADNVPLLSLSRGASAMQFGANKDFQTRTQQQALDGAFLGNERRTWLHTQPKQNLRREHETIATLLSSTASQHGAPQVEQLMEASINFRDLGSLTDEDLQLFGFAASKERNELLKMFAAMPNQDANYEYICNTSEAQAYNNQIVSHAASHLSYLRSSLATTNYKLQMMPPEDVIVGDKSYASRFALDALNSVQSISEELAKDLRKLEQLTLEHRQQIQNDSAAPAKERNLKILYYTAIALGTACAWFWWWSKRSHSPNLDVSLKI</sequence>
<feature type="transmembrane region" description="Helical" evidence="2">
    <location>
        <begin position="240"/>
        <end position="258"/>
    </location>
</feature>
<gene>
    <name evidence="3" type="ORF">KR093_005661</name>
</gene>
<evidence type="ECO:0000313" key="3">
    <source>
        <dbReference type="EMBL" id="KAH8377477.1"/>
    </source>
</evidence>
<keyword evidence="2" id="KW-0472">Membrane</keyword>
<keyword evidence="2" id="KW-0812">Transmembrane</keyword>